<dbReference type="Proteomes" id="UP000515135">
    <property type="component" value="Unplaced"/>
</dbReference>
<sequence length="284" mass="32432">MSESSSIGTNSSSGLGTIQSSQSGSSDYSDISGTTVPLILVTSHRDDSTSKLGSQASFKQLPANRYCYTSWHEVKNAEVKGDQLNCPRIREGPREKERTFYSLRDEDGNLVHHDRRGKKRMDYRNKMENWENAVSVNLSFQDLGDAYQRENFVRVLKRLIRTEELQLMDNSLTDVHTVSLPRCKYLNLSRNFIPSFKKLPRLPVVEHLYLEQNNISSLDGLDVLRRAPLQSLHLRSNPVSFSVNYRQRVFQILPSLKSLDGVKRLPSDSVFDSEEEPSRMCVIC</sequence>
<evidence type="ECO:0000256" key="1">
    <source>
        <dbReference type="ARBA" id="ARBA00022614"/>
    </source>
</evidence>
<reference evidence="5" key="1">
    <citation type="submission" date="2025-08" db="UniProtKB">
        <authorList>
            <consortium name="RefSeq"/>
        </authorList>
    </citation>
    <scope>IDENTIFICATION</scope>
    <source>
        <tissue evidence="5">Gonad</tissue>
    </source>
</reference>
<feature type="region of interest" description="Disordered" evidence="3">
    <location>
        <begin position="1"/>
        <end position="29"/>
    </location>
</feature>
<dbReference type="PROSITE" id="PS51450">
    <property type="entry name" value="LRR"/>
    <property type="match status" value="1"/>
</dbReference>
<dbReference type="InterPro" id="IPR032675">
    <property type="entry name" value="LRR_dom_sf"/>
</dbReference>
<evidence type="ECO:0000256" key="2">
    <source>
        <dbReference type="ARBA" id="ARBA00022737"/>
    </source>
</evidence>
<name>A0A6P4ZPD4_BRABE</name>
<keyword evidence="4" id="KW-1185">Reference proteome</keyword>
<gene>
    <name evidence="5" type="primary">LOC109484226</name>
</gene>
<evidence type="ECO:0000256" key="3">
    <source>
        <dbReference type="SAM" id="MobiDB-lite"/>
    </source>
</evidence>
<dbReference type="RefSeq" id="XP_019643045.1">
    <property type="nucleotide sequence ID" value="XM_019787486.1"/>
</dbReference>
<dbReference type="InterPro" id="IPR001611">
    <property type="entry name" value="Leu-rich_rpt"/>
</dbReference>
<accession>A0A6P4ZPD4</accession>
<evidence type="ECO:0000313" key="4">
    <source>
        <dbReference type="Proteomes" id="UP000515135"/>
    </source>
</evidence>
<dbReference type="SUPFAM" id="SSF52058">
    <property type="entry name" value="L domain-like"/>
    <property type="match status" value="1"/>
</dbReference>
<organism evidence="4 5">
    <name type="scientific">Branchiostoma belcheri</name>
    <name type="common">Amphioxus</name>
    <dbReference type="NCBI Taxonomy" id="7741"/>
    <lineage>
        <taxon>Eukaryota</taxon>
        <taxon>Metazoa</taxon>
        <taxon>Chordata</taxon>
        <taxon>Cephalochordata</taxon>
        <taxon>Leptocardii</taxon>
        <taxon>Amphioxiformes</taxon>
        <taxon>Branchiostomatidae</taxon>
        <taxon>Branchiostoma</taxon>
    </lineage>
</organism>
<dbReference type="GeneID" id="109484226"/>
<dbReference type="PANTHER" id="PTHR18849">
    <property type="entry name" value="LEUCINE RICH REPEAT PROTEIN"/>
    <property type="match status" value="1"/>
</dbReference>
<dbReference type="Gene3D" id="3.80.10.10">
    <property type="entry name" value="Ribonuclease Inhibitor"/>
    <property type="match status" value="1"/>
</dbReference>
<evidence type="ECO:0000313" key="5">
    <source>
        <dbReference type="RefSeq" id="XP_019643045.1"/>
    </source>
</evidence>
<keyword evidence="2" id="KW-0677">Repeat</keyword>
<dbReference type="AlphaFoldDB" id="A0A6P4ZPD4"/>
<dbReference type="KEGG" id="bbel:109484226"/>
<protein>
    <submittedName>
        <fullName evidence="5">Leucine-rich repeat-containing protein 49-like</fullName>
    </submittedName>
</protein>
<proteinExistence type="predicted"/>
<dbReference type="PANTHER" id="PTHR18849:SF4">
    <property type="entry name" value="GENE 29133-RELATED"/>
    <property type="match status" value="1"/>
</dbReference>
<keyword evidence="1" id="KW-0433">Leucine-rich repeat</keyword>
<dbReference type="OrthoDB" id="1517790at2759"/>